<feature type="compositionally biased region" description="Low complexity" evidence="1">
    <location>
        <begin position="27"/>
        <end position="38"/>
    </location>
</feature>
<feature type="compositionally biased region" description="Acidic residues" evidence="1">
    <location>
        <begin position="59"/>
        <end position="68"/>
    </location>
</feature>
<feature type="compositionally biased region" description="Basic and acidic residues" evidence="1">
    <location>
        <begin position="69"/>
        <end position="80"/>
    </location>
</feature>
<feature type="non-terminal residue" evidence="2">
    <location>
        <position position="1"/>
    </location>
</feature>
<evidence type="ECO:0000313" key="3">
    <source>
        <dbReference type="Proteomes" id="UP000654075"/>
    </source>
</evidence>
<feature type="non-terminal residue" evidence="2">
    <location>
        <position position="116"/>
    </location>
</feature>
<organism evidence="2 3">
    <name type="scientific">Polarella glacialis</name>
    <name type="common">Dinoflagellate</name>
    <dbReference type="NCBI Taxonomy" id="89957"/>
    <lineage>
        <taxon>Eukaryota</taxon>
        <taxon>Sar</taxon>
        <taxon>Alveolata</taxon>
        <taxon>Dinophyceae</taxon>
        <taxon>Suessiales</taxon>
        <taxon>Suessiaceae</taxon>
        <taxon>Polarella</taxon>
    </lineage>
</organism>
<dbReference type="Proteomes" id="UP000654075">
    <property type="component" value="Unassembled WGS sequence"/>
</dbReference>
<gene>
    <name evidence="2" type="ORF">PGLA1383_LOCUS14747</name>
</gene>
<name>A0A813EBG4_POLGL</name>
<sequence length="116" mass="12130">APHPQTFPAPQHSPTVRGLYDNPLSFGAPGAPPAADGPQASVQGSGPGKNAHSAKMEALSDDEDDDDGDERKRQQEKRDILAASGRTPENAPKPPEGALHPSMGSEGHEEATCKRC</sequence>
<protein>
    <submittedName>
        <fullName evidence="2">Uncharacterized protein</fullName>
    </submittedName>
</protein>
<proteinExistence type="predicted"/>
<feature type="compositionally biased region" description="Basic and acidic residues" evidence="1">
    <location>
        <begin position="106"/>
        <end position="116"/>
    </location>
</feature>
<reference evidence="2" key="1">
    <citation type="submission" date="2021-02" db="EMBL/GenBank/DDBJ databases">
        <authorList>
            <person name="Dougan E. K."/>
            <person name="Rhodes N."/>
            <person name="Thang M."/>
            <person name="Chan C."/>
        </authorList>
    </citation>
    <scope>NUCLEOTIDE SEQUENCE</scope>
</reference>
<feature type="region of interest" description="Disordered" evidence="1">
    <location>
        <begin position="1"/>
        <end position="116"/>
    </location>
</feature>
<evidence type="ECO:0000256" key="1">
    <source>
        <dbReference type="SAM" id="MobiDB-lite"/>
    </source>
</evidence>
<accession>A0A813EBG4</accession>
<keyword evidence="3" id="KW-1185">Reference proteome</keyword>
<evidence type="ECO:0000313" key="2">
    <source>
        <dbReference type="EMBL" id="CAE8596278.1"/>
    </source>
</evidence>
<dbReference type="AlphaFoldDB" id="A0A813EBG4"/>
<comment type="caution">
    <text evidence="2">The sequence shown here is derived from an EMBL/GenBank/DDBJ whole genome shotgun (WGS) entry which is preliminary data.</text>
</comment>
<dbReference type="EMBL" id="CAJNNV010008465">
    <property type="protein sequence ID" value="CAE8596278.1"/>
    <property type="molecule type" value="Genomic_DNA"/>
</dbReference>